<evidence type="ECO:0000256" key="1">
    <source>
        <dbReference type="ARBA" id="ARBA00004138"/>
    </source>
</evidence>
<dbReference type="InterPro" id="IPR019366">
    <property type="entry name" value="Clusterin-associated_protein-1"/>
</dbReference>
<evidence type="ECO:0000256" key="6">
    <source>
        <dbReference type="ARBA" id="ARBA00023273"/>
    </source>
</evidence>
<evidence type="ECO:0000256" key="2">
    <source>
        <dbReference type="ARBA" id="ARBA00008340"/>
    </source>
</evidence>
<keyword evidence="4 7" id="KW-0175">Coiled coil</keyword>
<comment type="subcellular location">
    <subcellularLocation>
        <location evidence="1">Cell projection</location>
        <location evidence="1">Cilium</location>
    </subcellularLocation>
</comment>
<feature type="compositionally biased region" description="Acidic residues" evidence="8">
    <location>
        <begin position="330"/>
        <end position="339"/>
    </location>
</feature>
<dbReference type="Pfam" id="PF10234">
    <property type="entry name" value="Cluap1"/>
    <property type="match status" value="1"/>
</dbReference>
<protein>
    <submittedName>
        <fullName evidence="10">Clusterin-associated protein 1-like isoform X1</fullName>
    </submittedName>
</protein>
<reference evidence="10" key="1">
    <citation type="submission" date="2025-08" db="UniProtKB">
        <authorList>
            <consortium name="RefSeq"/>
        </authorList>
    </citation>
    <scope>IDENTIFICATION</scope>
    <source>
        <tissue evidence="10">Muscle</tissue>
    </source>
</reference>
<keyword evidence="9" id="KW-1185">Reference proteome</keyword>
<organism evidence="9 10">
    <name type="scientific">Limulus polyphemus</name>
    <name type="common">Atlantic horseshoe crab</name>
    <dbReference type="NCBI Taxonomy" id="6850"/>
    <lineage>
        <taxon>Eukaryota</taxon>
        <taxon>Metazoa</taxon>
        <taxon>Ecdysozoa</taxon>
        <taxon>Arthropoda</taxon>
        <taxon>Chelicerata</taxon>
        <taxon>Merostomata</taxon>
        <taxon>Xiphosura</taxon>
        <taxon>Limulidae</taxon>
        <taxon>Limulus</taxon>
    </lineage>
</organism>
<proteinExistence type="inferred from homology"/>
<evidence type="ECO:0000256" key="3">
    <source>
        <dbReference type="ARBA" id="ARBA00022794"/>
    </source>
</evidence>
<evidence type="ECO:0000256" key="5">
    <source>
        <dbReference type="ARBA" id="ARBA00023069"/>
    </source>
</evidence>
<keyword evidence="6" id="KW-0966">Cell projection</keyword>
<gene>
    <name evidence="10" type="primary">LOC106473284</name>
</gene>
<feature type="region of interest" description="Disordered" evidence="8">
    <location>
        <begin position="319"/>
        <end position="430"/>
    </location>
</feature>
<comment type="similarity">
    <text evidence="2">Belongs to the CLUAP1 family.</text>
</comment>
<dbReference type="Proteomes" id="UP000694941">
    <property type="component" value="Unplaced"/>
</dbReference>
<dbReference type="GeneID" id="106473284"/>
<feature type="coiled-coil region" evidence="7">
    <location>
        <begin position="189"/>
        <end position="315"/>
    </location>
</feature>
<name>A0ABM1TNJ5_LIMPO</name>
<accession>A0ABM1TNJ5</accession>
<dbReference type="PANTHER" id="PTHR21547:SF0">
    <property type="entry name" value="CLUSTERIN-ASSOCIATED PROTEIN 1"/>
    <property type="match status" value="1"/>
</dbReference>
<sequence length="430" mass="49467">MSKTYREKANSHESSILLNFTEMMRALGYTRLISMENFRNSNFPLVAEILKWLVKRYDPNSDTPTDVDTEQDRVIFIKYIAQFMVTKAHIKLNPKRLYMADGYAVKELLKISTILYDAMRTNESGEGDGPEEDTSNFDIDLSSKLSDLKRTRQLASEITTKGASLYDLLAREVDLRDVRSTVISKQLEITELERGLRNSIREVEEEIQKTNNMIENVASDEANLEAKIEKRKIDLERNQKRLQTLKAVRPAFMDEYERLEQDLEKAYEQYLVKFRCLAFLEQHLEDLEKIEEEQIEEREIQMKKMVEKLRQEELLRVDDPGSLENITNVGEEEDEEDVDPGISPEVREKPKRPQPAASGVRREAANRRVFGSMTGDGKDSLDTDSDLDLEGEDDDASDASSDEEMELNKTPGNKSKGAQNPLLQDSDNDF</sequence>
<evidence type="ECO:0000313" key="10">
    <source>
        <dbReference type="RefSeq" id="XP_022257451.1"/>
    </source>
</evidence>
<keyword evidence="5" id="KW-0969">Cilium</keyword>
<evidence type="ECO:0000256" key="4">
    <source>
        <dbReference type="ARBA" id="ARBA00023054"/>
    </source>
</evidence>
<keyword evidence="3" id="KW-0970">Cilium biogenesis/degradation</keyword>
<evidence type="ECO:0000313" key="9">
    <source>
        <dbReference type="Proteomes" id="UP000694941"/>
    </source>
</evidence>
<evidence type="ECO:0000256" key="8">
    <source>
        <dbReference type="SAM" id="MobiDB-lite"/>
    </source>
</evidence>
<evidence type="ECO:0000256" key="7">
    <source>
        <dbReference type="SAM" id="Coils"/>
    </source>
</evidence>
<dbReference type="PANTHER" id="PTHR21547">
    <property type="entry name" value="CLUSTERIN ASSOCIATED PROTEIN 1"/>
    <property type="match status" value="1"/>
</dbReference>
<dbReference type="RefSeq" id="XP_022257451.1">
    <property type="nucleotide sequence ID" value="XM_022401743.1"/>
</dbReference>
<feature type="compositionally biased region" description="Acidic residues" evidence="8">
    <location>
        <begin position="382"/>
        <end position="405"/>
    </location>
</feature>
<feature type="compositionally biased region" description="Polar residues" evidence="8">
    <location>
        <begin position="410"/>
        <end position="430"/>
    </location>
</feature>